<dbReference type="Proteomes" id="UP000192257">
    <property type="component" value="Unassembled WGS sequence"/>
</dbReference>
<dbReference type="AlphaFoldDB" id="A0A1X0P0P4"/>
<dbReference type="GeneID" id="39984529"/>
<reference evidence="2 3" key="1">
    <citation type="submission" date="2017-03" db="EMBL/GenBank/DDBJ databases">
        <title>An alternative strategy for trypanosome survival in the mammalian bloodstream revealed through genome and transcriptome analysis of the ubiquitous bovine parasite Trypanosoma (Megatrypanum) theileri.</title>
        <authorList>
            <person name="Kelly S."/>
            <person name="Ivens A."/>
            <person name="Mott A."/>
            <person name="O'Neill E."/>
            <person name="Emms D."/>
            <person name="Macleod O."/>
            <person name="Voorheis P."/>
            <person name="Matthews J."/>
            <person name="Matthews K."/>
            <person name="Carrington M."/>
        </authorList>
    </citation>
    <scope>NUCLEOTIDE SEQUENCE [LARGE SCALE GENOMIC DNA]</scope>
    <source>
        <strain evidence="2">Edinburgh</strain>
    </source>
</reference>
<dbReference type="CDD" id="cd01650">
    <property type="entry name" value="RT_nLTR_like"/>
    <property type="match status" value="1"/>
</dbReference>
<dbReference type="InterPro" id="IPR043502">
    <property type="entry name" value="DNA/RNA_pol_sf"/>
</dbReference>
<dbReference type="VEuPathDB" id="TriTrypDB:TM35_000102580"/>
<comment type="caution">
    <text evidence="2">The sequence shown here is derived from an EMBL/GenBank/DDBJ whole genome shotgun (WGS) entry which is preliminary data.</text>
</comment>
<dbReference type="STRING" id="67003.A0A1X0P0P4"/>
<dbReference type="RefSeq" id="XP_028884056.1">
    <property type="nucleotide sequence ID" value="XM_029024749.1"/>
</dbReference>
<proteinExistence type="predicted"/>
<evidence type="ECO:0000313" key="3">
    <source>
        <dbReference type="Proteomes" id="UP000192257"/>
    </source>
</evidence>
<dbReference type="PANTHER" id="PTHR19446">
    <property type="entry name" value="REVERSE TRANSCRIPTASES"/>
    <property type="match status" value="1"/>
</dbReference>
<dbReference type="InterPro" id="IPR000477">
    <property type="entry name" value="RT_dom"/>
</dbReference>
<protein>
    <submittedName>
        <fullName evidence="2">Tbingi protein</fullName>
    </submittedName>
</protein>
<evidence type="ECO:0000313" key="2">
    <source>
        <dbReference type="EMBL" id="ORC89990.1"/>
    </source>
</evidence>
<dbReference type="PROSITE" id="PS50878">
    <property type="entry name" value="RT_POL"/>
    <property type="match status" value="1"/>
</dbReference>
<name>A0A1X0P0P4_9TRYP</name>
<keyword evidence="3" id="KW-1185">Reference proteome</keyword>
<dbReference type="OrthoDB" id="10062389at2759"/>
<dbReference type="EMBL" id="NBCO01000010">
    <property type="protein sequence ID" value="ORC89990.1"/>
    <property type="molecule type" value="Genomic_DNA"/>
</dbReference>
<accession>A0A1X0P0P4</accession>
<gene>
    <name evidence="2" type="ORF">TM35_000102580</name>
</gene>
<dbReference type="Pfam" id="PF00078">
    <property type="entry name" value="RVT_1"/>
    <property type="match status" value="1"/>
</dbReference>
<feature type="domain" description="Reverse transcriptase" evidence="1">
    <location>
        <begin position="1"/>
        <end position="204"/>
    </location>
</feature>
<organism evidence="2 3">
    <name type="scientific">Trypanosoma theileri</name>
    <dbReference type="NCBI Taxonomy" id="67003"/>
    <lineage>
        <taxon>Eukaryota</taxon>
        <taxon>Discoba</taxon>
        <taxon>Euglenozoa</taxon>
        <taxon>Kinetoplastea</taxon>
        <taxon>Metakinetoplastina</taxon>
        <taxon>Trypanosomatida</taxon>
        <taxon>Trypanosomatidae</taxon>
        <taxon>Trypanosoma</taxon>
    </lineage>
</organism>
<evidence type="ECO:0000259" key="1">
    <source>
        <dbReference type="PROSITE" id="PS50878"/>
    </source>
</evidence>
<dbReference type="SUPFAM" id="SSF56672">
    <property type="entry name" value="DNA/RNA polymerases"/>
    <property type="match status" value="1"/>
</dbReference>
<sequence>MDRIIAARIRDVIETKLTPQQSGFRPGHSTLDQLPHLRATLTRPTLDSRTGAVFVDYAKAFDTADHDRIVSAMREMDLPPHTIRWPASFLKGRQAKVRVNRKSSPLMLFRRGVPQGTVLGPLMFIMVMNTLSKRLSQVPLLFHGFFADDLTLAARHVNRDIINSTLQQGLNVVDEWSKDCFMEINVAKTQYTLFGTSDPDPLSL</sequence>